<sequence>MLYIKPHFYDQFHCIADRCPDTCCAGWQILIDEESLEKYSSIEGGFGNRMLTSIDWEEGAFLQFDRRCSFLNEEKLCDLYEEMGEEFLCRTCREYPRHTEEFENVRELSLSLSCPEAARIILECTEPLIFLSEETKEKEPEPDENFDFLMYSILNEIRDWLFATVQNRKEPVSVRMERCLIAGQVCQRALEEGNLFAVDGRLAEIQSAACSGDSLEFIERTRFLDELLRMEFLHQSWEDELSKVAEILYKDGEASYRKIVESFLFKKWEQYGENLMMFFFYTYFCGAVYDGRIDTKVSFGIYSTAMIYDLCMARWLRQGGRLEKADVWESSWRYAREIEHSDENLEALERYFQSLCCERGRNLL</sequence>
<dbReference type="EMBL" id="QVLX01000001">
    <property type="protein sequence ID" value="RGE89927.1"/>
    <property type="molecule type" value="Genomic_DNA"/>
</dbReference>
<dbReference type="Proteomes" id="UP000261080">
    <property type="component" value="Unassembled WGS sequence"/>
</dbReference>
<dbReference type="AlphaFoldDB" id="A0A3E3K5F1"/>
<reference evidence="1 2" key="1">
    <citation type="submission" date="2018-08" db="EMBL/GenBank/DDBJ databases">
        <title>A genome reference for cultivated species of the human gut microbiota.</title>
        <authorList>
            <person name="Zou Y."/>
            <person name="Xue W."/>
            <person name="Luo G."/>
        </authorList>
    </citation>
    <scope>NUCLEOTIDE SEQUENCE [LARGE SCALE GENOMIC DNA]</scope>
    <source>
        <strain evidence="1 2">AF37-2AT</strain>
    </source>
</reference>
<dbReference type="RefSeq" id="WP_053768954.1">
    <property type="nucleotide sequence ID" value="NZ_CALBAT010000003.1"/>
</dbReference>
<organism evidence="1 2">
    <name type="scientific">Sellimonas intestinalis</name>
    <dbReference type="NCBI Taxonomy" id="1653434"/>
    <lineage>
        <taxon>Bacteria</taxon>
        <taxon>Bacillati</taxon>
        <taxon>Bacillota</taxon>
        <taxon>Clostridia</taxon>
        <taxon>Lachnospirales</taxon>
        <taxon>Lachnospiraceae</taxon>
        <taxon>Sellimonas</taxon>
    </lineage>
</organism>
<dbReference type="OrthoDB" id="86584at2"/>
<keyword evidence="1" id="KW-0282">Flagellum</keyword>
<dbReference type="GeneID" id="97192814"/>
<name>A0A3E3K5F1_9FIRM</name>
<keyword evidence="1" id="KW-0966">Cell projection</keyword>
<keyword evidence="1" id="KW-0969">Cilium</keyword>
<accession>A0A3E3K5F1</accession>
<keyword evidence="2" id="KW-1185">Reference proteome</keyword>
<comment type="caution">
    <text evidence="1">The sequence shown here is derived from an EMBL/GenBank/DDBJ whole genome shotgun (WGS) entry which is preliminary data.</text>
</comment>
<proteinExistence type="predicted"/>
<evidence type="ECO:0000313" key="1">
    <source>
        <dbReference type="EMBL" id="RGE89927.1"/>
    </source>
</evidence>
<dbReference type="NCBIfam" id="NF038110">
    <property type="entry name" value="Lys_methyl_FliB"/>
    <property type="match status" value="1"/>
</dbReference>
<evidence type="ECO:0000313" key="2">
    <source>
        <dbReference type="Proteomes" id="UP000261080"/>
    </source>
</evidence>
<protein>
    <submittedName>
        <fullName evidence="1">Flagellar protein FliB</fullName>
    </submittedName>
</protein>
<gene>
    <name evidence="1" type="ORF">DW016_01280</name>
</gene>